<evidence type="ECO:0000313" key="2">
    <source>
        <dbReference type="EMBL" id="TBU58491.1"/>
    </source>
</evidence>
<accession>A0A4Q9PVA4</accession>
<gene>
    <name evidence="2" type="ORF">BD310DRAFT_977335</name>
</gene>
<dbReference type="STRING" id="114155.A0A4Q9PVA4"/>
<organism evidence="2 3">
    <name type="scientific">Dichomitus squalens</name>
    <dbReference type="NCBI Taxonomy" id="114155"/>
    <lineage>
        <taxon>Eukaryota</taxon>
        <taxon>Fungi</taxon>
        <taxon>Dikarya</taxon>
        <taxon>Basidiomycota</taxon>
        <taxon>Agaricomycotina</taxon>
        <taxon>Agaricomycetes</taxon>
        <taxon>Polyporales</taxon>
        <taxon>Polyporaceae</taxon>
        <taxon>Dichomitus</taxon>
    </lineage>
</organism>
<keyword evidence="3" id="KW-1185">Reference proteome</keyword>
<feature type="region of interest" description="Disordered" evidence="1">
    <location>
        <begin position="33"/>
        <end position="137"/>
    </location>
</feature>
<name>A0A4Q9PVA4_9APHY</name>
<proteinExistence type="predicted"/>
<evidence type="ECO:0000313" key="3">
    <source>
        <dbReference type="Proteomes" id="UP000292082"/>
    </source>
</evidence>
<dbReference type="AlphaFoldDB" id="A0A4Q9PVA4"/>
<dbReference type="Proteomes" id="UP000292082">
    <property type="component" value="Unassembled WGS sequence"/>
</dbReference>
<reference evidence="2 3" key="1">
    <citation type="submission" date="2019-01" db="EMBL/GenBank/DDBJ databases">
        <title>Draft genome sequences of three monokaryotic isolates of the white-rot basidiomycete fungus Dichomitus squalens.</title>
        <authorList>
            <consortium name="DOE Joint Genome Institute"/>
            <person name="Lopez S.C."/>
            <person name="Andreopoulos B."/>
            <person name="Pangilinan J."/>
            <person name="Lipzen A."/>
            <person name="Riley R."/>
            <person name="Ahrendt S."/>
            <person name="Ng V."/>
            <person name="Barry K."/>
            <person name="Daum C."/>
            <person name="Grigoriev I.V."/>
            <person name="Hilden K.S."/>
            <person name="Makela M.R."/>
            <person name="de Vries R.P."/>
        </authorList>
    </citation>
    <scope>NUCLEOTIDE SEQUENCE [LARGE SCALE GENOMIC DNA]</scope>
    <source>
        <strain evidence="2 3">CBS 464.89</strain>
    </source>
</reference>
<dbReference type="EMBL" id="ML145124">
    <property type="protein sequence ID" value="TBU58491.1"/>
    <property type="molecule type" value="Genomic_DNA"/>
</dbReference>
<sequence length="137" mass="15299">MRPRCPPARIVPPSWHGLGSLVDELKDILTHDTHARSPAGLDPGPTLKMRPRSFYDNAAGADGRQDTAPYKHKDETPAGGFHEYQPLSRHVGRSAIRTTTERASPMRTYKLENTVEMLEPALTRTQSKRPRTMPSTT</sequence>
<feature type="compositionally biased region" description="Basic and acidic residues" evidence="1">
    <location>
        <begin position="63"/>
        <end position="76"/>
    </location>
</feature>
<evidence type="ECO:0000256" key="1">
    <source>
        <dbReference type="SAM" id="MobiDB-lite"/>
    </source>
</evidence>
<protein>
    <submittedName>
        <fullName evidence="2">Uncharacterized protein</fullName>
    </submittedName>
</protein>